<dbReference type="GeneTree" id="ENSGT00950000182957"/>
<evidence type="ECO:0000313" key="8">
    <source>
        <dbReference type="Proteomes" id="UP000314986"/>
    </source>
</evidence>
<proteinExistence type="inferred from homology"/>
<dbReference type="GeneID" id="103186874"/>
<keyword evidence="3" id="KW-0732">Signal</keyword>
<dbReference type="STRING" id="7868.ENSCMIP00000044157"/>
<evidence type="ECO:0000256" key="5">
    <source>
        <dbReference type="ARBA" id="ARBA00023136"/>
    </source>
</evidence>
<dbReference type="InParanoid" id="A0A4W3JNB3"/>
<sequence>MNQKSESIKLSSRVTIITLTLAFGLCLMSICKAKQIFPLRSDNLSLQKRSVGKISVNPRSLNCSSPITPEMTLNVLLPINYHEDMLDKCLSDEVLKNNLTQLGNLAFSKGQLHILKNRLNKLEPDGLTEDIINKLGFIITVYSAEEMTKWKITNPDTLAAVLQNTPTPDLVGIIVSNYYQGPGVLNVTALNAIHGPLLCTANETKLRTILPADLRSAEQLDITTCTQPKKDILYNIAADQDQIGSQNFYNQTKPYLGGAPATDLQRLAAANVNMDIETFKKLNPVEAVKLSAQEVRDLLGVNLPKLNENESDPLVQAWIRTHSQADVRSLGVGLSGGRPSEQEFELGHFDFAEGKNSASSNNFGLLLSVLTGVITISTQRLL</sequence>
<comment type="similarity">
    <text evidence="2">Belongs to the mesothelin family.</text>
</comment>
<reference evidence="8" key="1">
    <citation type="journal article" date="2006" name="Science">
        <title>Ancient noncoding elements conserved in the human genome.</title>
        <authorList>
            <person name="Venkatesh B."/>
            <person name="Kirkness E.F."/>
            <person name="Loh Y.H."/>
            <person name="Halpern A.L."/>
            <person name="Lee A.P."/>
            <person name="Johnson J."/>
            <person name="Dandona N."/>
            <person name="Viswanathan L.D."/>
            <person name="Tay A."/>
            <person name="Venter J.C."/>
            <person name="Strausberg R.L."/>
            <person name="Brenner S."/>
        </authorList>
    </citation>
    <scope>NUCLEOTIDE SEQUENCE [LARGE SCALE GENOMIC DNA]</scope>
</reference>
<reference evidence="8" key="2">
    <citation type="journal article" date="2007" name="PLoS Biol.">
        <title>Survey sequencing and comparative analysis of the elephant shark (Callorhinchus milii) genome.</title>
        <authorList>
            <person name="Venkatesh B."/>
            <person name="Kirkness E.F."/>
            <person name="Loh Y.H."/>
            <person name="Halpern A.L."/>
            <person name="Lee A.P."/>
            <person name="Johnson J."/>
            <person name="Dandona N."/>
            <person name="Viswanathan L.D."/>
            <person name="Tay A."/>
            <person name="Venter J.C."/>
            <person name="Strausberg R.L."/>
            <person name="Brenner S."/>
        </authorList>
    </citation>
    <scope>NUCLEOTIDE SEQUENCE [LARGE SCALE GENOMIC DNA]</scope>
</reference>
<dbReference type="RefSeq" id="XP_007904320.1">
    <property type="nucleotide sequence ID" value="XM_007906129.2"/>
</dbReference>
<evidence type="ECO:0000256" key="4">
    <source>
        <dbReference type="ARBA" id="ARBA00022889"/>
    </source>
</evidence>
<reference evidence="7" key="5">
    <citation type="submission" date="2025-09" db="UniProtKB">
        <authorList>
            <consortium name="Ensembl"/>
        </authorList>
    </citation>
    <scope>IDENTIFICATION</scope>
</reference>
<dbReference type="InterPro" id="IPR010335">
    <property type="entry name" value="Mesothelin"/>
</dbReference>
<dbReference type="GO" id="GO:0009986">
    <property type="term" value="C:cell surface"/>
    <property type="evidence" value="ECO:0007669"/>
    <property type="project" value="TreeGrafter"/>
</dbReference>
<dbReference type="AlphaFoldDB" id="A0A4W3JNB3"/>
<dbReference type="Gene3D" id="1.20.970.40">
    <property type="match status" value="1"/>
</dbReference>
<dbReference type="OMA" id="CRPPQMD"/>
<gene>
    <name evidence="7" type="primary">LOC103186874</name>
</gene>
<comment type="subcellular location">
    <subcellularLocation>
        <location evidence="1">Membrane</location>
    </subcellularLocation>
</comment>
<keyword evidence="6" id="KW-0325">Glycoprotein</keyword>
<evidence type="ECO:0000313" key="7">
    <source>
        <dbReference type="Ensembl" id="ENSCMIP00000044157.1"/>
    </source>
</evidence>
<keyword evidence="4" id="KW-0130">Cell adhesion</keyword>
<keyword evidence="8" id="KW-1185">Reference proteome</keyword>
<dbReference type="Ensembl" id="ENSCMIT00000044791.1">
    <property type="protein sequence ID" value="ENSCMIP00000044157.1"/>
    <property type="gene ID" value="ENSCMIG00000018292.1"/>
</dbReference>
<dbReference type="Proteomes" id="UP000314986">
    <property type="component" value="Unassembled WGS sequence"/>
</dbReference>
<evidence type="ECO:0000256" key="6">
    <source>
        <dbReference type="ARBA" id="ARBA00023180"/>
    </source>
</evidence>
<evidence type="ECO:0000256" key="2">
    <source>
        <dbReference type="ARBA" id="ARBA00011016"/>
    </source>
</evidence>
<dbReference type="KEGG" id="cmk:103186874"/>
<dbReference type="Pfam" id="PF06060">
    <property type="entry name" value="Mesothelin"/>
    <property type="match status" value="1"/>
</dbReference>
<dbReference type="InterPro" id="IPR026664">
    <property type="entry name" value="Stereocilin-rel"/>
</dbReference>
<protein>
    <submittedName>
        <fullName evidence="7">Mesothelin-like protein</fullName>
    </submittedName>
</protein>
<dbReference type="GO" id="GO:0007160">
    <property type="term" value="P:cell-matrix adhesion"/>
    <property type="evidence" value="ECO:0007669"/>
    <property type="project" value="TreeGrafter"/>
</dbReference>
<organism evidence="7 8">
    <name type="scientific">Callorhinchus milii</name>
    <name type="common">Ghost shark</name>
    <dbReference type="NCBI Taxonomy" id="7868"/>
    <lineage>
        <taxon>Eukaryota</taxon>
        <taxon>Metazoa</taxon>
        <taxon>Chordata</taxon>
        <taxon>Craniata</taxon>
        <taxon>Vertebrata</taxon>
        <taxon>Chondrichthyes</taxon>
        <taxon>Holocephali</taxon>
        <taxon>Chimaeriformes</taxon>
        <taxon>Callorhinchidae</taxon>
        <taxon>Callorhinchus</taxon>
    </lineage>
</organism>
<dbReference type="PANTHER" id="PTHR23412">
    <property type="entry name" value="STEREOCILIN RELATED"/>
    <property type="match status" value="1"/>
</dbReference>
<dbReference type="GO" id="GO:0016020">
    <property type="term" value="C:membrane"/>
    <property type="evidence" value="ECO:0007669"/>
    <property type="project" value="UniProtKB-SubCell"/>
</dbReference>
<name>A0A4W3JNB3_CALMI</name>
<reference evidence="8" key="3">
    <citation type="journal article" date="2014" name="Nature">
        <title>Elephant shark genome provides unique insights into gnathostome evolution.</title>
        <authorList>
            <consortium name="International Elephant Shark Genome Sequencing Consortium"/>
            <person name="Venkatesh B."/>
            <person name="Lee A.P."/>
            <person name="Ravi V."/>
            <person name="Maurya A.K."/>
            <person name="Lian M.M."/>
            <person name="Swann J.B."/>
            <person name="Ohta Y."/>
            <person name="Flajnik M.F."/>
            <person name="Sutoh Y."/>
            <person name="Kasahara M."/>
            <person name="Hoon S."/>
            <person name="Gangu V."/>
            <person name="Roy S.W."/>
            <person name="Irimia M."/>
            <person name="Korzh V."/>
            <person name="Kondrychyn I."/>
            <person name="Lim Z.W."/>
            <person name="Tay B.H."/>
            <person name="Tohari S."/>
            <person name="Kong K.W."/>
            <person name="Ho S."/>
            <person name="Lorente-Galdos B."/>
            <person name="Quilez J."/>
            <person name="Marques-Bonet T."/>
            <person name="Raney B.J."/>
            <person name="Ingham P.W."/>
            <person name="Tay A."/>
            <person name="Hillier L.W."/>
            <person name="Minx P."/>
            <person name="Boehm T."/>
            <person name="Wilson R.K."/>
            <person name="Brenner S."/>
            <person name="Warren W.C."/>
        </authorList>
    </citation>
    <scope>NUCLEOTIDE SEQUENCE [LARGE SCALE GENOMIC DNA]</scope>
</reference>
<evidence type="ECO:0000256" key="1">
    <source>
        <dbReference type="ARBA" id="ARBA00004370"/>
    </source>
</evidence>
<dbReference type="OrthoDB" id="9329195at2759"/>
<keyword evidence="5" id="KW-0472">Membrane</keyword>
<dbReference type="PANTHER" id="PTHR23412:SF6">
    <property type="entry name" value="MESOTHELIN"/>
    <property type="match status" value="1"/>
</dbReference>
<accession>A0A4W3JNB3</accession>
<reference evidence="7" key="4">
    <citation type="submission" date="2025-08" db="UniProtKB">
        <authorList>
            <consortium name="Ensembl"/>
        </authorList>
    </citation>
    <scope>IDENTIFICATION</scope>
</reference>
<evidence type="ECO:0000256" key="3">
    <source>
        <dbReference type="ARBA" id="ARBA00022729"/>
    </source>
</evidence>